<name>A0A9P0D642_9CUCU</name>
<feature type="compositionally biased region" description="Polar residues" evidence="8">
    <location>
        <begin position="1142"/>
        <end position="1152"/>
    </location>
</feature>
<feature type="region of interest" description="Disordered" evidence="8">
    <location>
        <begin position="992"/>
        <end position="1090"/>
    </location>
</feature>
<comment type="similarity">
    <text evidence="1">Belongs to the peroxiredoxin family. AhpC/Prx1 subfamily.</text>
</comment>
<accession>A0A9P0D642</accession>
<feature type="region of interest" description="Disordered" evidence="8">
    <location>
        <begin position="1102"/>
        <end position="1178"/>
    </location>
</feature>
<dbReference type="Pfam" id="PF00578">
    <property type="entry name" value="AhpC-TSA"/>
    <property type="match status" value="1"/>
</dbReference>
<evidence type="ECO:0000256" key="3">
    <source>
        <dbReference type="ARBA" id="ARBA00022559"/>
    </source>
</evidence>
<dbReference type="OrthoDB" id="6356536at2759"/>
<comment type="catalytic activity">
    <reaction evidence="7">
        <text>a hydroperoxide + [thioredoxin]-dithiol = an alcohol + [thioredoxin]-disulfide + H2O</text>
        <dbReference type="Rhea" id="RHEA:62620"/>
        <dbReference type="Rhea" id="RHEA-COMP:10698"/>
        <dbReference type="Rhea" id="RHEA-COMP:10700"/>
        <dbReference type="ChEBI" id="CHEBI:15377"/>
        <dbReference type="ChEBI" id="CHEBI:29950"/>
        <dbReference type="ChEBI" id="CHEBI:30879"/>
        <dbReference type="ChEBI" id="CHEBI:35924"/>
        <dbReference type="ChEBI" id="CHEBI:50058"/>
        <dbReference type="EC" id="1.11.1.24"/>
    </reaction>
</comment>
<dbReference type="PANTHER" id="PTHR10681:SF171">
    <property type="entry name" value="PEROXIREDOXIN 4"/>
    <property type="match status" value="1"/>
</dbReference>
<feature type="compositionally biased region" description="Basic and acidic residues" evidence="8">
    <location>
        <begin position="1380"/>
        <end position="1412"/>
    </location>
</feature>
<dbReference type="InterPro" id="IPR036249">
    <property type="entry name" value="Thioredoxin-like_sf"/>
</dbReference>
<sequence length="2328" mass="267681">MALASEKELQIDKFLNRKSSMEPQKTFDLTQWEREFREEANSDDVGEIIDCIRRFIESMIIYVLNENYQRQTLLARKCFIMLNSVLQDILLKKNLRNEFVKNVTELIFDIIIEENADYWCIKKELLKKFNSWVSQTSHDIKLQIVTGLSQMYLCKMVDNLTSYGDYELQLTIIEAIFRLYGKTEINKRLKDLIPESEELSQTFADINPSTFDEDCRLFLNNINQKHEKIFSIICDSVLVGNTVCEQPTTDINGLWVDFNICDKAVSWHYRRTAGSNETFWELITLFVSELEHFEIKSTPDMYCIQFIMSGHLITSSEEDSSFLHQSKNVIIILKRNEKAEQLVTSILPKLLDQPPPNPTKKCSRAKMAYKSLDVKVSKSANKSMLSKSEVSSMYNPLQPMPHTSNESKSVNSSKDRSANLGLIKVTSESEDEVISIASTDGSNTYLSVEDTSLIVNSQRTQILSGKCTTSDFNYRQIISSQSASQDNYLTAEGYVENSIKVSTYKNHGTNNSFTDKFKTAEEGSSENYKVQKLSSAKILKVSNKSNLNKKISNREIIEDLNSMKVNIHEYDLTEKENLIKVSQAKYKEESKPKISRNINISQKHAEEINQIRNLDDSMDFAERIICSSEVILKSDQKTSLNNILTQEVDATENTKSNLKHRKEDLSVPQDETVKNTSNLGIVTEENSSQIEILESKKEITKTPKISKKISQQKIKSAEERQIYNEIVEREQIDVIQKVSKFKNKISIVGHIMTETNAFLGEGSSKPYKNQSKRVHLVDGTAKKETFLEDVGQQKIIQRTLNTAKKISKSETQETKLAKDAETFKPGESFSNLKQTVESKTKSEQEEKICLKAPEENIPPKPVDNILQEKIERQRTMYPKRRTLESRNFIEEKTRTTKSEKSYKRRISTDEELNGVKDITKNTEIIYTEEPVMLSAEDGDEAKHKETEKNRRRYSKRSTIISTTKKITSDDEQLSDAGNIIKDTETTDIKERVIYVGDSDEEKPKETIDKKRRYSMQPTILPSDDDSHKEEPKETENSKRRYSKRPSILPPDEDLMIKDTETTDIKEPVIFVGDGDEEKSKKSDYKKRRYSKQPIIITTAEKVKSDDEDLSGAEDLIKNNKTHVGYGDKEEPMKTDKKRKYSKQPTIASPTKKITSDDKDWKTTDIKEQRNKRRYSKRPTILLDDEDLSDAKDIIKNTETADMKERVISVCGDETDDKNRRYPKRQIIKPITKINASDDKELSDTEDVEKHKEAEEKKGRYPKRRRTITLAMEKDISVNELNNEENKKEISAEDSILAKDQITQIREGNKEKNKQEYESTIEESRNLDDKKQRYSKKQSVSKKNEGYVVEKPKRDSEIINTEHIESNEGHKIKVKKSIKNKKYEKESSFKESYEESKTKDKDENNREHVMQGPKKYEDVNIEESKNVPENIDAKKWASNSDFKNKSTDNILATVLVSNINDTVENVESPILSQHLSSARCVSTTPKYNSESENINNSKKLSEKIKTAHPYSTPTSEEQLNLKVTTLTDALDNGITLSQLEAYEVPTQKNTPSVMEKSNKFQQRYIKIGNNLSDTSEEYVPLNSEIQPIIDSEKKFDNLAKQNFSEGILPIEQMNKKTDESKNDTITKSEDRIHLTPSPDKRDVDVKSHRNDFGKESQLSSSVKITSSHEKQFAQYQSQNQIKDQHENVIGDITIHPSLLSKGSVQKMVDTPLKTNGQEHLTEKVKVVQFDVKSNSNSSITTRDLNQTISTSFSARKRKLYYPDEMIVINMEDSLLEVKKPKKIIKEIQKDVSDTTIFTKRKFRTEQSEKPIKNTTKDLETISKAKSDEPKTTSCIKNNIMDEIEKHFSADVQDPKRGAVKKEGRENAQSKSFNFKINSTKRTSIGRKNVTTIGVVLDEEKQFNKTMHKRKKLNTTISSNNSMVKLKSHFERMLDSWRQDASKGSSLIDYLNDNRGKEKKGKTKISEKNRKLSIKNVKEKTRKTGKTSTPKDKRNANRALKNNSMDISNIDDEHVKRRRAKKYAPVSTMAENTKNIVDIVGKHSQRTRTNNNNNPVLIDNLNKNKQFTDSKNNENADGNMDLSIQLSLADATTKRSTDKKLKENRNKIVILSDIQLVPGNRAPQTKRSEDQYKSEVTEYISQKSNVEEPTMGHNPDPEKMWYIEGLMYQLAPSWTATALFNDKPVTIKSSDYIGKYLVLFFYPLDFCDHPYAQPPSEIFAIDNSYESFIELNTEVIGCSIDSYFTHRAWLNYDKNSNFKNLKFPLLADNNHKISKAYMMYSEKLGHSYRGFYIMDPEGIIFAIAVADLNVTIPLDEMFIRIRKHQERNSI</sequence>
<dbReference type="EC" id="1.11.1.24" evidence="2"/>
<feature type="compositionally biased region" description="Basic and acidic residues" evidence="8">
    <location>
        <begin position="1125"/>
        <end position="1134"/>
    </location>
</feature>
<feature type="compositionally biased region" description="Basic and acidic residues" evidence="8">
    <location>
        <begin position="1153"/>
        <end position="1168"/>
    </location>
</feature>
<gene>
    <name evidence="10" type="ORF">PSYICH_LOCUS11977</name>
</gene>
<feature type="compositionally biased region" description="Polar residues" evidence="8">
    <location>
        <begin position="384"/>
        <end position="412"/>
    </location>
</feature>
<feature type="region of interest" description="Disordered" evidence="8">
    <location>
        <begin position="1232"/>
        <end position="1265"/>
    </location>
</feature>
<dbReference type="GO" id="GO:0045454">
    <property type="term" value="P:cell redox homeostasis"/>
    <property type="evidence" value="ECO:0007669"/>
    <property type="project" value="TreeGrafter"/>
</dbReference>
<feature type="region of interest" description="Disordered" evidence="8">
    <location>
        <begin position="1302"/>
        <end position="1412"/>
    </location>
</feature>
<evidence type="ECO:0000313" key="10">
    <source>
        <dbReference type="EMBL" id="CAH1112121.1"/>
    </source>
</evidence>
<dbReference type="Gene3D" id="3.40.30.10">
    <property type="entry name" value="Glutaredoxin"/>
    <property type="match status" value="1"/>
</dbReference>
<evidence type="ECO:0000256" key="8">
    <source>
        <dbReference type="SAM" id="MobiDB-lite"/>
    </source>
</evidence>
<organism evidence="10 11">
    <name type="scientific">Psylliodes chrysocephalus</name>
    <dbReference type="NCBI Taxonomy" id="3402493"/>
    <lineage>
        <taxon>Eukaryota</taxon>
        <taxon>Metazoa</taxon>
        <taxon>Ecdysozoa</taxon>
        <taxon>Arthropoda</taxon>
        <taxon>Hexapoda</taxon>
        <taxon>Insecta</taxon>
        <taxon>Pterygota</taxon>
        <taxon>Neoptera</taxon>
        <taxon>Endopterygota</taxon>
        <taxon>Coleoptera</taxon>
        <taxon>Polyphaga</taxon>
        <taxon>Cucujiformia</taxon>
        <taxon>Chrysomeloidea</taxon>
        <taxon>Chrysomelidae</taxon>
        <taxon>Galerucinae</taxon>
        <taxon>Alticini</taxon>
        <taxon>Psylliodes</taxon>
    </lineage>
</organism>
<dbReference type="EMBL" id="OV651818">
    <property type="protein sequence ID" value="CAH1112121.1"/>
    <property type="molecule type" value="Genomic_DNA"/>
</dbReference>
<feature type="compositionally biased region" description="Basic and acidic residues" evidence="8">
    <location>
        <begin position="1306"/>
        <end position="1331"/>
    </location>
</feature>
<evidence type="ECO:0000256" key="1">
    <source>
        <dbReference type="ARBA" id="ARBA00009796"/>
    </source>
</evidence>
<dbReference type="InterPro" id="IPR013766">
    <property type="entry name" value="Thioredoxin_domain"/>
</dbReference>
<feature type="compositionally biased region" description="Basic and acidic residues" evidence="8">
    <location>
        <begin position="1054"/>
        <end position="1066"/>
    </location>
</feature>
<dbReference type="GO" id="GO:0005829">
    <property type="term" value="C:cytosol"/>
    <property type="evidence" value="ECO:0007669"/>
    <property type="project" value="TreeGrafter"/>
</dbReference>
<dbReference type="InterPro" id="IPR050217">
    <property type="entry name" value="Peroxiredoxin"/>
</dbReference>
<dbReference type="GO" id="GO:0008379">
    <property type="term" value="F:thioredoxin peroxidase activity"/>
    <property type="evidence" value="ECO:0007669"/>
    <property type="project" value="TreeGrafter"/>
</dbReference>
<evidence type="ECO:0000256" key="2">
    <source>
        <dbReference type="ARBA" id="ARBA00013017"/>
    </source>
</evidence>
<evidence type="ECO:0000259" key="9">
    <source>
        <dbReference type="PROSITE" id="PS51352"/>
    </source>
</evidence>
<feature type="compositionally biased region" description="Basic and acidic residues" evidence="8">
    <location>
        <begin position="1612"/>
        <end position="1653"/>
    </location>
</feature>
<dbReference type="PROSITE" id="PS51352">
    <property type="entry name" value="THIOREDOXIN_2"/>
    <property type="match status" value="1"/>
</dbReference>
<feature type="region of interest" description="Disordered" evidence="8">
    <location>
        <begin position="1951"/>
        <end position="1998"/>
    </location>
</feature>
<evidence type="ECO:0000256" key="4">
    <source>
        <dbReference type="ARBA" id="ARBA00022862"/>
    </source>
</evidence>
<evidence type="ECO:0000256" key="6">
    <source>
        <dbReference type="ARBA" id="ARBA00023284"/>
    </source>
</evidence>
<proteinExistence type="inferred from homology"/>
<evidence type="ECO:0000256" key="7">
    <source>
        <dbReference type="ARBA" id="ARBA00049091"/>
    </source>
</evidence>
<protein>
    <recommendedName>
        <fullName evidence="2">thioredoxin-dependent peroxiredoxin</fullName>
        <ecNumber evidence="2">1.11.1.24</ecNumber>
    </recommendedName>
</protein>
<keyword evidence="11" id="KW-1185">Reference proteome</keyword>
<feature type="compositionally biased region" description="Basic and acidic residues" evidence="8">
    <location>
        <begin position="1235"/>
        <end position="1258"/>
    </location>
</feature>
<feature type="region of interest" description="Disordered" evidence="8">
    <location>
        <begin position="1608"/>
        <end position="1660"/>
    </location>
</feature>
<dbReference type="Proteomes" id="UP001153636">
    <property type="component" value="Chromosome 6"/>
</dbReference>
<keyword evidence="3" id="KW-0575">Peroxidase</keyword>
<evidence type="ECO:0000313" key="11">
    <source>
        <dbReference type="Proteomes" id="UP001153636"/>
    </source>
</evidence>
<dbReference type="GO" id="GO:0006979">
    <property type="term" value="P:response to oxidative stress"/>
    <property type="evidence" value="ECO:0007669"/>
    <property type="project" value="TreeGrafter"/>
</dbReference>
<dbReference type="InterPro" id="IPR000866">
    <property type="entry name" value="AhpC/TSA"/>
</dbReference>
<dbReference type="PANTHER" id="PTHR10681">
    <property type="entry name" value="THIOREDOXIN PEROXIDASE"/>
    <property type="match status" value="1"/>
</dbReference>
<keyword evidence="6" id="KW-0676">Redox-active center</keyword>
<reference evidence="10" key="1">
    <citation type="submission" date="2022-01" db="EMBL/GenBank/DDBJ databases">
        <authorList>
            <person name="King R."/>
        </authorList>
    </citation>
    <scope>NUCLEOTIDE SEQUENCE</scope>
</reference>
<feature type="compositionally biased region" description="Basic and acidic residues" evidence="8">
    <location>
        <begin position="1024"/>
        <end position="1038"/>
    </location>
</feature>
<dbReference type="GO" id="GO:0033554">
    <property type="term" value="P:cellular response to stress"/>
    <property type="evidence" value="ECO:0007669"/>
    <property type="project" value="TreeGrafter"/>
</dbReference>
<dbReference type="SUPFAM" id="SSF52833">
    <property type="entry name" value="Thioredoxin-like"/>
    <property type="match status" value="1"/>
</dbReference>
<feature type="compositionally biased region" description="Basic and acidic residues" evidence="8">
    <location>
        <begin position="1341"/>
        <end position="1370"/>
    </location>
</feature>
<dbReference type="GO" id="GO:0042744">
    <property type="term" value="P:hydrogen peroxide catabolic process"/>
    <property type="evidence" value="ECO:0007669"/>
    <property type="project" value="TreeGrafter"/>
</dbReference>
<evidence type="ECO:0000256" key="5">
    <source>
        <dbReference type="ARBA" id="ARBA00023002"/>
    </source>
</evidence>
<feature type="domain" description="Thioredoxin" evidence="9">
    <location>
        <begin position="2163"/>
        <end position="2324"/>
    </location>
</feature>
<dbReference type="GO" id="GO:0005783">
    <property type="term" value="C:endoplasmic reticulum"/>
    <property type="evidence" value="ECO:0007669"/>
    <property type="project" value="TreeGrafter"/>
</dbReference>
<keyword evidence="5" id="KW-0560">Oxidoreductase</keyword>
<keyword evidence="4" id="KW-0049">Antioxidant</keyword>
<feature type="region of interest" description="Disordered" evidence="8">
    <location>
        <begin position="384"/>
        <end position="415"/>
    </location>
</feature>
<feature type="region of interest" description="Disordered" evidence="8">
    <location>
        <begin position="935"/>
        <end position="956"/>
    </location>
</feature>